<name>A0A1G5PSS3_9GAMM</name>
<accession>A0A1G5PSS3</accession>
<dbReference type="STRING" id="415747.SAMN03097708_00671"/>
<dbReference type="RefSeq" id="WP_092992613.1">
    <property type="nucleotide sequence ID" value="NZ_FMWD01000002.1"/>
</dbReference>
<keyword evidence="2" id="KW-1185">Reference proteome</keyword>
<evidence type="ECO:0000313" key="2">
    <source>
        <dbReference type="Proteomes" id="UP000199648"/>
    </source>
</evidence>
<reference evidence="1 2" key="1">
    <citation type="submission" date="2016-10" db="EMBL/GenBank/DDBJ databases">
        <authorList>
            <person name="de Groot N.N."/>
        </authorList>
    </citation>
    <scope>NUCLEOTIDE SEQUENCE [LARGE SCALE GENOMIC DNA]</scope>
    <source>
        <strain evidence="1 2">HLD2</strain>
    </source>
</reference>
<proteinExistence type="predicted"/>
<sequence length="75" mass="8161">MSGIRKTEDIVCPSCGTQGTVGLGMAMIDARSDYREFQCPGCRSRVPFQANRAIIDIAWLPPASGEEFTETPAPR</sequence>
<gene>
    <name evidence="1" type="ORF">SAMN03097708_00671</name>
</gene>
<dbReference type="OrthoDB" id="5756752at2"/>
<evidence type="ECO:0000313" key="1">
    <source>
        <dbReference type="EMBL" id="SCZ52109.1"/>
    </source>
</evidence>
<organism evidence="1 2">
    <name type="scientific">Thiohalomonas denitrificans</name>
    <dbReference type="NCBI Taxonomy" id="415747"/>
    <lineage>
        <taxon>Bacteria</taxon>
        <taxon>Pseudomonadati</taxon>
        <taxon>Pseudomonadota</taxon>
        <taxon>Gammaproteobacteria</taxon>
        <taxon>Thiohalomonadales</taxon>
        <taxon>Thiohalomonadaceae</taxon>
        <taxon>Thiohalomonas</taxon>
    </lineage>
</organism>
<dbReference type="EMBL" id="FMWD01000002">
    <property type="protein sequence ID" value="SCZ52109.1"/>
    <property type="molecule type" value="Genomic_DNA"/>
</dbReference>
<dbReference type="Proteomes" id="UP000199648">
    <property type="component" value="Unassembled WGS sequence"/>
</dbReference>
<dbReference type="AlphaFoldDB" id="A0A1G5PSS3"/>
<protein>
    <submittedName>
        <fullName evidence="1">Uncharacterized protein</fullName>
    </submittedName>
</protein>